<dbReference type="SUPFAM" id="SSF52518">
    <property type="entry name" value="Thiamin diphosphate-binding fold (THDP-binding)"/>
    <property type="match status" value="1"/>
</dbReference>
<feature type="region of interest" description="Disordered" evidence="1">
    <location>
        <begin position="193"/>
        <end position="214"/>
    </location>
</feature>
<sequence>ATGTSYASQGCPMMPFFIYYSMFGFQRVGDIIWQAADARARGFLLGATAGRTTLNGEGLQHQDGHSLLIGLSNPAVIGWDPSFSFEVSYIIEHGINEMWGKDKDLIYYISLYNENHPMPPIPEGCKEGLLKACTLLELRPFALAAASDSRPEEALLVSLPIALAVLCGVAGVKDVVGLAWGRQFGSWFSFGSAAKSRHRPGSRRSAVRSAPDEDEANFGSQEYWDARYAEEGSETYDWLAGYSELRPFVERAVDSAGFGSAVLDLGCGSSRFVEDMYDAGYTNILGLDISPVVIAMMKQRNVSSRPGLRFAVGDALELWGVSNSSLDLVIDKSCLEAMSCDEEASNSNVVRVSAAVSRVLRVGGKYLVFSLSDVPGRALSLPHVAFDIVEEEFAVPELDFPMHIYIATKTAAAEDAAKANMDQVLQMALDMDEASLEA</sequence>
<name>A0A813LLF0_POLGL</name>
<dbReference type="InterPro" id="IPR029061">
    <property type="entry name" value="THDP-binding"/>
</dbReference>
<dbReference type="Gene3D" id="3.40.50.970">
    <property type="match status" value="1"/>
</dbReference>
<dbReference type="SUPFAM" id="SSF53335">
    <property type="entry name" value="S-adenosyl-L-methionine-dependent methyltransferases"/>
    <property type="match status" value="1"/>
</dbReference>
<dbReference type="InterPro" id="IPR051157">
    <property type="entry name" value="PDH/Transketolase"/>
</dbReference>
<evidence type="ECO:0000313" key="4">
    <source>
        <dbReference type="EMBL" id="CAE8734221.1"/>
    </source>
</evidence>
<dbReference type="Gene3D" id="3.40.50.150">
    <property type="entry name" value="Vaccinia Virus protein VP39"/>
    <property type="match status" value="1"/>
</dbReference>
<dbReference type="InterPro" id="IPR013216">
    <property type="entry name" value="Methyltransf_11"/>
</dbReference>
<feature type="domain" description="Methyltransferase type 11" evidence="2">
    <location>
        <begin position="263"/>
        <end position="367"/>
    </location>
</feature>
<comment type="caution">
    <text evidence="4">The sequence shown here is derived from an EMBL/GenBank/DDBJ whole genome shotgun (WGS) entry which is preliminary data.</text>
</comment>
<feature type="non-terminal residue" evidence="4">
    <location>
        <position position="1"/>
    </location>
</feature>
<dbReference type="AlphaFoldDB" id="A0A813LLF0"/>
<evidence type="ECO:0000259" key="3">
    <source>
        <dbReference type="Pfam" id="PF17831"/>
    </source>
</evidence>
<proteinExistence type="predicted"/>
<dbReference type="Pfam" id="PF08241">
    <property type="entry name" value="Methyltransf_11"/>
    <property type="match status" value="1"/>
</dbReference>
<dbReference type="InterPro" id="IPR029063">
    <property type="entry name" value="SAM-dependent_MTases_sf"/>
</dbReference>
<gene>
    <name evidence="4" type="ORF">PGLA2088_LOCUS47194</name>
</gene>
<organism evidence="4 5">
    <name type="scientific">Polarella glacialis</name>
    <name type="common">Dinoflagellate</name>
    <dbReference type="NCBI Taxonomy" id="89957"/>
    <lineage>
        <taxon>Eukaryota</taxon>
        <taxon>Sar</taxon>
        <taxon>Alveolata</taxon>
        <taxon>Dinophyceae</taxon>
        <taxon>Suessiales</taxon>
        <taxon>Suessiaceae</taxon>
        <taxon>Polarella</taxon>
    </lineage>
</organism>
<dbReference type="Pfam" id="PF17831">
    <property type="entry name" value="PDH_E1_M"/>
    <property type="match status" value="1"/>
</dbReference>
<dbReference type="CDD" id="cd02440">
    <property type="entry name" value="AdoMet_MTases"/>
    <property type="match status" value="1"/>
</dbReference>
<evidence type="ECO:0000256" key="1">
    <source>
        <dbReference type="SAM" id="MobiDB-lite"/>
    </source>
</evidence>
<feature type="compositionally biased region" description="Basic residues" evidence="1">
    <location>
        <begin position="195"/>
        <end position="206"/>
    </location>
</feature>
<dbReference type="Proteomes" id="UP000626109">
    <property type="component" value="Unassembled WGS sequence"/>
</dbReference>
<dbReference type="PANTHER" id="PTHR43825">
    <property type="entry name" value="PYRUVATE DEHYDROGENASE E1 COMPONENT"/>
    <property type="match status" value="1"/>
</dbReference>
<dbReference type="InterPro" id="IPR041621">
    <property type="entry name" value="PDH_E1_M"/>
</dbReference>
<protein>
    <submittedName>
        <fullName evidence="4">Uncharacterized protein</fullName>
    </submittedName>
</protein>
<feature type="domain" description="Pyruvate dehydrogenase E1 component middle" evidence="3">
    <location>
        <begin position="1"/>
        <end position="117"/>
    </location>
</feature>
<dbReference type="EMBL" id="CAJNNW010036429">
    <property type="protein sequence ID" value="CAE8734221.1"/>
    <property type="molecule type" value="Genomic_DNA"/>
</dbReference>
<dbReference type="PANTHER" id="PTHR43825:SF3">
    <property type="entry name" value="PYRUVATE DEHYDROGENASE E1 COMPONENT"/>
    <property type="match status" value="1"/>
</dbReference>
<evidence type="ECO:0000259" key="2">
    <source>
        <dbReference type="Pfam" id="PF08241"/>
    </source>
</evidence>
<accession>A0A813LLF0</accession>
<evidence type="ECO:0000313" key="5">
    <source>
        <dbReference type="Proteomes" id="UP000626109"/>
    </source>
</evidence>
<dbReference type="GO" id="GO:0008757">
    <property type="term" value="F:S-adenosylmethionine-dependent methyltransferase activity"/>
    <property type="evidence" value="ECO:0007669"/>
    <property type="project" value="InterPro"/>
</dbReference>
<reference evidence="4" key="1">
    <citation type="submission" date="2021-02" db="EMBL/GenBank/DDBJ databases">
        <authorList>
            <person name="Dougan E. K."/>
            <person name="Rhodes N."/>
            <person name="Thang M."/>
            <person name="Chan C."/>
        </authorList>
    </citation>
    <scope>NUCLEOTIDE SEQUENCE</scope>
</reference>